<dbReference type="EMBL" id="JBHSJO010000001">
    <property type="protein sequence ID" value="MFC5019608.1"/>
    <property type="molecule type" value="Genomic_DNA"/>
</dbReference>
<dbReference type="RefSeq" id="WP_271414364.1">
    <property type="nucleotide sequence ID" value="NZ_BAAATN010000012.1"/>
</dbReference>
<comment type="caution">
    <text evidence="2">The sequence shown here is derived from an EMBL/GenBank/DDBJ whole genome shotgun (WGS) entry which is preliminary data.</text>
</comment>
<dbReference type="InterPro" id="IPR024775">
    <property type="entry name" value="DinB-like"/>
</dbReference>
<gene>
    <name evidence="2" type="ORF">ACFPRC_32695</name>
</gene>
<reference evidence="3" key="1">
    <citation type="journal article" date="2019" name="Int. J. Syst. Evol. Microbiol.">
        <title>The Global Catalogue of Microorganisms (GCM) 10K type strain sequencing project: providing services to taxonomists for standard genome sequencing and annotation.</title>
        <authorList>
            <consortium name="The Broad Institute Genomics Platform"/>
            <consortium name="The Broad Institute Genome Sequencing Center for Infectious Disease"/>
            <person name="Wu L."/>
            <person name="Ma J."/>
        </authorList>
    </citation>
    <scope>NUCLEOTIDE SEQUENCE [LARGE SCALE GENOMIC DNA]</scope>
    <source>
        <strain evidence="3">CGMCC 4.1542</strain>
    </source>
</reference>
<dbReference type="Pfam" id="PF12867">
    <property type="entry name" value="DinB_2"/>
    <property type="match status" value="1"/>
</dbReference>
<evidence type="ECO:0000259" key="1">
    <source>
        <dbReference type="Pfam" id="PF12867"/>
    </source>
</evidence>
<keyword evidence="3" id="KW-1185">Reference proteome</keyword>
<dbReference type="Gene3D" id="1.20.120.450">
    <property type="entry name" value="dinb family like domain"/>
    <property type="match status" value="1"/>
</dbReference>
<dbReference type="InterPro" id="IPR034660">
    <property type="entry name" value="DinB/YfiT-like"/>
</dbReference>
<proteinExistence type="predicted"/>
<evidence type="ECO:0000313" key="3">
    <source>
        <dbReference type="Proteomes" id="UP001595855"/>
    </source>
</evidence>
<sequence length="171" mass="18582">MHAKDILIEGYGRIQEEVHAAVEGLDPDGLNARPAADANSVAWLVWHLTRVQDDHVADAFGLDQVWFTGGWEKRFGLGLPRGDTGYGHSSAKVAKVRVDSPDLLTGYYDAVHEQTLTALRSLAAKDLERIVDDNWDPPVTLGARLVSVLSDDLQHVGQAAYARGLVQSADA</sequence>
<dbReference type="NCBIfam" id="NF047843">
    <property type="entry name" value="MST_Rv0443"/>
    <property type="match status" value="1"/>
</dbReference>
<protein>
    <submittedName>
        <fullName evidence="2">DinB family protein</fullName>
    </submittedName>
</protein>
<accession>A0ABV9X496</accession>
<dbReference type="Proteomes" id="UP001595855">
    <property type="component" value="Unassembled WGS sequence"/>
</dbReference>
<organism evidence="2 3">
    <name type="scientific">Streptomyces lienomycini</name>
    <dbReference type="NCBI Taxonomy" id="284035"/>
    <lineage>
        <taxon>Bacteria</taxon>
        <taxon>Bacillati</taxon>
        <taxon>Actinomycetota</taxon>
        <taxon>Actinomycetes</taxon>
        <taxon>Kitasatosporales</taxon>
        <taxon>Streptomycetaceae</taxon>
        <taxon>Streptomyces</taxon>
    </lineage>
</organism>
<dbReference type="SUPFAM" id="SSF109854">
    <property type="entry name" value="DinB/YfiT-like putative metalloenzymes"/>
    <property type="match status" value="1"/>
</dbReference>
<evidence type="ECO:0000313" key="2">
    <source>
        <dbReference type="EMBL" id="MFC5019608.1"/>
    </source>
</evidence>
<feature type="domain" description="DinB-like" evidence="1">
    <location>
        <begin position="14"/>
        <end position="159"/>
    </location>
</feature>
<name>A0ABV9X496_9ACTN</name>